<feature type="compositionally biased region" description="Basic and acidic residues" evidence="6">
    <location>
        <begin position="14"/>
        <end position="25"/>
    </location>
</feature>
<evidence type="ECO:0000256" key="1">
    <source>
        <dbReference type="ARBA" id="ARBA00022527"/>
    </source>
</evidence>
<dbReference type="EMBL" id="CACTIH010000002">
    <property type="protein sequence ID" value="CAA2933473.1"/>
    <property type="molecule type" value="Genomic_DNA"/>
</dbReference>
<keyword evidence="2" id="KW-0808">Transferase</keyword>
<keyword evidence="5" id="KW-0067">ATP-binding</keyword>
<dbReference type="Gene3D" id="3.30.310.80">
    <property type="entry name" value="Kinase associated domain 1, KA1"/>
    <property type="match status" value="1"/>
</dbReference>
<organism evidence="7 8">
    <name type="scientific">Olea europaea subsp. europaea</name>
    <dbReference type="NCBI Taxonomy" id="158383"/>
    <lineage>
        <taxon>Eukaryota</taxon>
        <taxon>Viridiplantae</taxon>
        <taxon>Streptophyta</taxon>
        <taxon>Embryophyta</taxon>
        <taxon>Tracheophyta</taxon>
        <taxon>Spermatophyta</taxon>
        <taxon>Magnoliopsida</taxon>
        <taxon>eudicotyledons</taxon>
        <taxon>Gunneridae</taxon>
        <taxon>Pentapetalae</taxon>
        <taxon>asterids</taxon>
        <taxon>lamiids</taxon>
        <taxon>Lamiales</taxon>
        <taxon>Oleaceae</taxon>
        <taxon>Oleeae</taxon>
        <taxon>Olea</taxon>
    </lineage>
</organism>
<sequence>MLTLRKSSNAGYESRNRPSENTRDDHRCQILSALAESKRQDGLLIRPVGTPGYVAPEMYRKISKADYKFPNWFPPDVRIMLSRILDPNPYARISIAKIMASSWFRKDIATHIKFKVKENQGFMRLERYNEGRSETLSVDVEIFEISSSFHLVEVKMSRGDTIEYRKMLKQDLRPALKEIVWAWQGEQQHH</sequence>
<keyword evidence="8" id="KW-1185">Reference proteome</keyword>
<evidence type="ECO:0000256" key="3">
    <source>
        <dbReference type="ARBA" id="ARBA00022741"/>
    </source>
</evidence>
<keyword evidence="4 7" id="KW-0418">Kinase</keyword>
<reference evidence="7 8" key="1">
    <citation type="submission" date="2019-12" db="EMBL/GenBank/DDBJ databases">
        <authorList>
            <person name="Alioto T."/>
            <person name="Alioto T."/>
            <person name="Gomez Garrido J."/>
        </authorList>
    </citation>
    <scope>NUCLEOTIDE SEQUENCE [LARGE SCALE GENOMIC DNA]</scope>
</reference>
<dbReference type="GO" id="GO:0005524">
    <property type="term" value="F:ATP binding"/>
    <property type="evidence" value="ECO:0007669"/>
    <property type="project" value="UniProtKB-KW"/>
</dbReference>
<dbReference type="GO" id="GO:0007165">
    <property type="term" value="P:signal transduction"/>
    <property type="evidence" value="ECO:0007669"/>
    <property type="project" value="TreeGrafter"/>
</dbReference>
<evidence type="ECO:0000256" key="2">
    <source>
        <dbReference type="ARBA" id="ARBA00022679"/>
    </source>
</evidence>
<dbReference type="AlphaFoldDB" id="A0A8S0P6A9"/>
<evidence type="ECO:0000256" key="4">
    <source>
        <dbReference type="ARBA" id="ARBA00022777"/>
    </source>
</evidence>
<evidence type="ECO:0000256" key="5">
    <source>
        <dbReference type="ARBA" id="ARBA00022840"/>
    </source>
</evidence>
<dbReference type="GO" id="GO:0004674">
    <property type="term" value="F:protein serine/threonine kinase activity"/>
    <property type="evidence" value="ECO:0007669"/>
    <property type="project" value="UniProtKB-KW"/>
</dbReference>
<dbReference type="PANTHER" id="PTHR43895:SF79">
    <property type="entry name" value="NON-SPECIFIC SERINE_THREONINE PROTEIN KINASE"/>
    <property type="match status" value="1"/>
</dbReference>
<dbReference type="Proteomes" id="UP000594638">
    <property type="component" value="Unassembled WGS sequence"/>
</dbReference>
<protein>
    <submittedName>
        <fullName evidence="7">CBL-interacting kinase 18-like</fullName>
    </submittedName>
</protein>
<feature type="compositionally biased region" description="Polar residues" evidence="6">
    <location>
        <begin position="1"/>
        <end position="11"/>
    </location>
</feature>
<dbReference type="SUPFAM" id="SSF56112">
    <property type="entry name" value="Protein kinase-like (PK-like)"/>
    <property type="match status" value="1"/>
</dbReference>
<dbReference type="InterPro" id="IPR011009">
    <property type="entry name" value="Kinase-like_dom_sf"/>
</dbReference>
<evidence type="ECO:0000313" key="7">
    <source>
        <dbReference type="EMBL" id="CAA2933473.1"/>
    </source>
</evidence>
<keyword evidence="3" id="KW-0547">Nucleotide-binding</keyword>
<evidence type="ECO:0000256" key="6">
    <source>
        <dbReference type="SAM" id="MobiDB-lite"/>
    </source>
</evidence>
<dbReference type="OrthoDB" id="1935838at2759"/>
<dbReference type="CDD" id="cd12195">
    <property type="entry name" value="CIPK_C"/>
    <property type="match status" value="1"/>
</dbReference>
<evidence type="ECO:0000313" key="8">
    <source>
        <dbReference type="Proteomes" id="UP000594638"/>
    </source>
</evidence>
<name>A0A8S0P6A9_OLEEU</name>
<dbReference type="PANTHER" id="PTHR43895">
    <property type="entry name" value="CALCIUM/CALMODULIN-DEPENDENT PROTEIN KINASE KINASE-RELATED"/>
    <property type="match status" value="1"/>
</dbReference>
<comment type="caution">
    <text evidence="7">The sequence shown here is derived from an EMBL/GenBank/DDBJ whole genome shotgun (WGS) entry which is preliminary data.</text>
</comment>
<feature type="region of interest" description="Disordered" evidence="6">
    <location>
        <begin position="1"/>
        <end position="25"/>
    </location>
</feature>
<accession>A0A8S0P6A9</accession>
<gene>
    <name evidence="7" type="ORF">OLEA9_A081571</name>
</gene>
<keyword evidence="1" id="KW-0723">Serine/threonine-protein kinase</keyword>
<dbReference type="Gramene" id="OE9A081571T1">
    <property type="protein sequence ID" value="OE9A081571C1"/>
    <property type="gene ID" value="OE9A081571"/>
</dbReference>
<proteinExistence type="predicted"/>